<proteinExistence type="predicted"/>
<keyword evidence="3" id="KW-1185">Reference proteome</keyword>
<feature type="domain" description="N-acetyltransferase" evidence="1">
    <location>
        <begin position="3"/>
        <end position="149"/>
    </location>
</feature>
<dbReference type="PROSITE" id="PS51186">
    <property type="entry name" value="GNAT"/>
    <property type="match status" value="1"/>
</dbReference>
<dbReference type="GO" id="GO:0016747">
    <property type="term" value="F:acyltransferase activity, transferring groups other than amino-acyl groups"/>
    <property type="evidence" value="ECO:0007669"/>
    <property type="project" value="InterPro"/>
</dbReference>
<accession>A0A2N0ZGN9</accession>
<dbReference type="EMBL" id="PISD01000026">
    <property type="protein sequence ID" value="PKG28672.1"/>
    <property type="molecule type" value="Genomic_DNA"/>
</dbReference>
<dbReference type="RefSeq" id="WP_066194750.1">
    <property type="nucleotide sequence ID" value="NZ_JAFDQP010000003.1"/>
</dbReference>
<dbReference type="Gene3D" id="3.40.630.30">
    <property type="match status" value="1"/>
</dbReference>
<dbReference type="InterPro" id="IPR000182">
    <property type="entry name" value="GNAT_dom"/>
</dbReference>
<evidence type="ECO:0000313" key="2">
    <source>
        <dbReference type="EMBL" id="PKG28672.1"/>
    </source>
</evidence>
<reference evidence="2 3" key="1">
    <citation type="journal article" date="2010" name="Int. J. Syst. Evol. Microbiol.">
        <title>Bacillus horneckiae sp. nov., isolated from a spacecraft-assembly clean room.</title>
        <authorList>
            <person name="Vaishampayan P."/>
            <person name="Probst A."/>
            <person name="Krishnamurthi S."/>
            <person name="Ghosh S."/>
            <person name="Osman S."/>
            <person name="McDowall A."/>
            <person name="Ruckmani A."/>
            <person name="Mayilraj S."/>
            <person name="Venkateswaran K."/>
        </authorList>
    </citation>
    <scope>NUCLEOTIDE SEQUENCE [LARGE SCALE GENOMIC DNA]</scope>
    <source>
        <strain evidence="3">1PO1SC</strain>
    </source>
</reference>
<dbReference type="SUPFAM" id="SSF55729">
    <property type="entry name" value="Acyl-CoA N-acyltransferases (Nat)"/>
    <property type="match status" value="1"/>
</dbReference>
<dbReference type="Proteomes" id="UP000233343">
    <property type="component" value="Unassembled WGS sequence"/>
</dbReference>
<name>A0A2N0ZGN9_9BACI</name>
<dbReference type="Pfam" id="PF00583">
    <property type="entry name" value="Acetyltransf_1"/>
    <property type="match status" value="1"/>
</dbReference>
<sequence>MKISLKEVAESEKTTLQNLYALYLHDLSKYTDNIDIDENGLFQYEDIHLFWTTEGIAPYFIMLNGRIAGFLLLLERPFLTKENDFGINDIFILNKYKGKGLGFKAIELLFENKKGQYFVMEMVSNIRAVSFWRKVFKELNINYNERQQQIDNESCVIQTFTV</sequence>
<gene>
    <name evidence="2" type="ORF">CWS20_12410</name>
</gene>
<comment type="caution">
    <text evidence="2">The sequence shown here is derived from an EMBL/GenBank/DDBJ whole genome shotgun (WGS) entry which is preliminary data.</text>
</comment>
<dbReference type="AlphaFoldDB" id="A0A2N0ZGN9"/>
<keyword evidence="2" id="KW-0808">Transferase</keyword>
<protein>
    <submittedName>
        <fullName evidence="2">GNAT family N-acetyltransferase</fullName>
    </submittedName>
</protein>
<evidence type="ECO:0000259" key="1">
    <source>
        <dbReference type="PROSITE" id="PS51186"/>
    </source>
</evidence>
<dbReference type="CDD" id="cd04301">
    <property type="entry name" value="NAT_SF"/>
    <property type="match status" value="1"/>
</dbReference>
<dbReference type="InterPro" id="IPR016181">
    <property type="entry name" value="Acyl_CoA_acyltransferase"/>
</dbReference>
<organism evidence="2 3">
    <name type="scientific">Cytobacillus horneckiae</name>
    <dbReference type="NCBI Taxonomy" id="549687"/>
    <lineage>
        <taxon>Bacteria</taxon>
        <taxon>Bacillati</taxon>
        <taxon>Bacillota</taxon>
        <taxon>Bacilli</taxon>
        <taxon>Bacillales</taxon>
        <taxon>Bacillaceae</taxon>
        <taxon>Cytobacillus</taxon>
    </lineage>
</organism>
<evidence type="ECO:0000313" key="3">
    <source>
        <dbReference type="Proteomes" id="UP000233343"/>
    </source>
</evidence>